<gene>
    <name evidence="4" type="ORF">CHILSU_LOCUS2842</name>
</gene>
<name>A0ABN8B1M4_CHISP</name>
<reference evidence="4" key="1">
    <citation type="submission" date="2021-12" db="EMBL/GenBank/DDBJ databases">
        <authorList>
            <person name="King R."/>
        </authorList>
    </citation>
    <scope>NUCLEOTIDE SEQUENCE</scope>
</reference>
<comment type="similarity">
    <text evidence="1">Belongs to the SRR1 family.</text>
</comment>
<feature type="domain" description="SRR1-like" evidence="3">
    <location>
        <begin position="282"/>
        <end position="443"/>
    </location>
</feature>
<evidence type="ECO:0000313" key="4">
    <source>
        <dbReference type="EMBL" id="CAH0399686.1"/>
    </source>
</evidence>
<keyword evidence="2" id="KW-0472">Membrane</keyword>
<dbReference type="Proteomes" id="UP001153292">
    <property type="component" value="Chromosome 15"/>
</dbReference>
<evidence type="ECO:0000259" key="3">
    <source>
        <dbReference type="Pfam" id="PF07985"/>
    </source>
</evidence>
<organism evidence="4 5">
    <name type="scientific">Chilo suppressalis</name>
    <name type="common">Asiatic rice borer moth</name>
    <dbReference type="NCBI Taxonomy" id="168631"/>
    <lineage>
        <taxon>Eukaryota</taxon>
        <taxon>Metazoa</taxon>
        <taxon>Ecdysozoa</taxon>
        <taxon>Arthropoda</taxon>
        <taxon>Hexapoda</taxon>
        <taxon>Insecta</taxon>
        <taxon>Pterygota</taxon>
        <taxon>Neoptera</taxon>
        <taxon>Endopterygota</taxon>
        <taxon>Lepidoptera</taxon>
        <taxon>Glossata</taxon>
        <taxon>Ditrysia</taxon>
        <taxon>Pyraloidea</taxon>
        <taxon>Crambidae</taxon>
        <taxon>Crambinae</taxon>
        <taxon>Chilo</taxon>
    </lineage>
</organism>
<feature type="transmembrane region" description="Helical" evidence="2">
    <location>
        <begin position="130"/>
        <end position="152"/>
    </location>
</feature>
<dbReference type="EMBL" id="OU963908">
    <property type="protein sequence ID" value="CAH0399686.1"/>
    <property type="molecule type" value="Genomic_DNA"/>
</dbReference>
<evidence type="ECO:0000256" key="2">
    <source>
        <dbReference type="SAM" id="Phobius"/>
    </source>
</evidence>
<proteinExistence type="inferred from homology"/>
<dbReference type="Pfam" id="PF07985">
    <property type="entry name" value="SRR1"/>
    <property type="match status" value="1"/>
</dbReference>
<dbReference type="PANTHER" id="PTHR28626:SF3">
    <property type="entry name" value="SRR1-LIKE PROTEIN"/>
    <property type="match status" value="1"/>
</dbReference>
<evidence type="ECO:0000313" key="5">
    <source>
        <dbReference type="Proteomes" id="UP001153292"/>
    </source>
</evidence>
<keyword evidence="5" id="KW-1185">Reference proteome</keyword>
<sequence>MEHDTPQERKHVGVPACWLGREVARRCATTHTSRFHFGDLAWPARSPDSGLPRQTSFLGYPKSRVWVQVGKLLRGHSETGSATTPALSARTRRTAAHSACRVTVQEYCPVFSGSVQGDSRKDLKALQHPLALSLNFTLLVLFTVLSTSSAGVPPCLQLHRPSTSCAYRPSAAPATGRYTRIAGQPIKSSCQPPAGQVGYISYSNWQPTFKMSKIDSDGFQIVKSKHSYKNKATKLPQKQLNFMKQELNVDVERVTRQIKSVFEDLQHSSYHIEVTKLVSKTLNGLYVKEIVCFGLGQISVCNISRHQLAFLLCLKDFCKPQRVLVHDPIFSKGECEILRHFDLDLIEQNNEGSYIISDEGITLSYFPHCPKQLTNNFLWSNWYPSLQNCIIIGNSFNSLIENNPSRLLLETVPYIYKIHPYTHESVLVNNFKYTDIFNDTSLHSFPKEKLDLVSKDFWNKGSKPLYEDTEEFITSLMVAKLNI</sequence>
<dbReference type="PANTHER" id="PTHR28626">
    <property type="entry name" value="SRR1-LIKE PROTEIN"/>
    <property type="match status" value="1"/>
</dbReference>
<dbReference type="InterPro" id="IPR040044">
    <property type="entry name" value="SRR1L"/>
</dbReference>
<evidence type="ECO:0000256" key="1">
    <source>
        <dbReference type="ARBA" id="ARBA00009856"/>
    </source>
</evidence>
<dbReference type="InterPro" id="IPR012942">
    <property type="entry name" value="SRR1-like"/>
</dbReference>
<keyword evidence="2" id="KW-1133">Transmembrane helix</keyword>
<accession>A0ABN8B1M4</accession>
<keyword evidence="2" id="KW-0812">Transmembrane</keyword>
<protein>
    <recommendedName>
        <fullName evidence="3">SRR1-like domain-containing protein</fullName>
    </recommendedName>
</protein>